<keyword evidence="5" id="KW-0804">Transcription</keyword>
<evidence type="ECO:0000256" key="3">
    <source>
        <dbReference type="ARBA" id="ARBA00023015"/>
    </source>
</evidence>
<evidence type="ECO:0000256" key="1">
    <source>
        <dbReference type="ARBA" id="ARBA00004123"/>
    </source>
</evidence>
<dbReference type="GeneID" id="116200585"/>
<dbReference type="GO" id="GO:0003677">
    <property type="term" value="F:DNA binding"/>
    <property type="evidence" value="ECO:0007669"/>
    <property type="project" value="UniProtKB-KW"/>
</dbReference>
<feature type="domain" description="AP2/ERF" evidence="9">
    <location>
        <begin position="61"/>
        <end position="118"/>
    </location>
</feature>
<dbReference type="OrthoDB" id="1902708at2759"/>
<keyword evidence="10" id="KW-1185">Reference proteome</keyword>
<feature type="compositionally biased region" description="Basic and acidic residues" evidence="8">
    <location>
        <begin position="1"/>
        <end position="10"/>
    </location>
</feature>
<evidence type="ECO:0000313" key="10">
    <source>
        <dbReference type="Proteomes" id="UP000515151"/>
    </source>
</evidence>
<feature type="compositionally biased region" description="Basic and acidic residues" evidence="8">
    <location>
        <begin position="309"/>
        <end position="318"/>
    </location>
</feature>
<evidence type="ECO:0000256" key="7">
    <source>
        <dbReference type="ARBA" id="ARBA00024343"/>
    </source>
</evidence>
<dbReference type="Pfam" id="PF00847">
    <property type="entry name" value="AP2"/>
    <property type="match status" value="1"/>
</dbReference>
<dbReference type="InterPro" id="IPR016177">
    <property type="entry name" value="DNA-bd_dom_sf"/>
</dbReference>
<dbReference type="InterPro" id="IPR036955">
    <property type="entry name" value="AP2/ERF_dom_sf"/>
</dbReference>
<sequence length="387" mass="42527">MMEEALRRLNGETMVVPSSSSSSAAPTKKCLSNVTATSSSAAVKRSLRDSSAAPNSSGVTRYRGVRRRPWGRYAAEIRDPQSKERRWLGTFDTAEEAAMAYDCAARSMRGIKARTNFLYPPSPEVQPHRLMKMLPSNHGNITDYFNVFSPRQLSPSHLHVPTACHGHRTPLQPPPVAEPASAQKNKLLLRRDFMYPNSYGHLQLGTAAASCSSPLASATISDGNVTDPHGNCGEFHPFMNADSTMNMASSEIEFFPQLSEPSDSGLLEEVIRQGFLPKPSSKKNIDGAAPGYTSEESRPAVHHHQSSYEVKREARDNDAGAVPGHYHKIRNVHQYLQGFDVSGTRDHGGNVLSSSANQLLVEDQESIFSDIIHYPEIIRAFAARVQN</sequence>
<dbReference type="Gene3D" id="3.30.730.10">
    <property type="entry name" value="AP2/ERF domain"/>
    <property type="match status" value="1"/>
</dbReference>
<keyword evidence="3" id="KW-0805">Transcription regulation</keyword>
<dbReference type="SMART" id="SM00380">
    <property type="entry name" value="AP2"/>
    <property type="match status" value="1"/>
</dbReference>
<dbReference type="GO" id="GO:0003700">
    <property type="term" value="F:DNA-binding transcription factor activity"/>
    <property type="evidence" value="ECO:0007669"/>
    <property type="project" value="InterPro"/>
</dbReference>
<dbReference type="PANTHER" id="PTHR31677:SF146">
    <property type="entry name" value="ETHYLENE-RESPONSIVE TRANSCRIPTION FACTOR ESR2"/>
    <property type="match status" value="1"/>
</dbReference>
<evidence type="ECO:0000259" key="9">
    <source>
        <dbReference type="PROSITE" id="PS51032"/>
    </source>
</evidence>
<dbReference type="CDD" id="cd00018">
    <property type="entry name" value="AP2"/>
    <property type="match status" value="1"/>
</dbReference>
<proteinExistence type="inferred from homology"/>
<evidence type="ECO:0000256" key="4">
    <source>
        <dbReference type="ARBA" id="ARBA00023125"/>
    </source>
</evidence>
<keyword evidence="6" id="KW-0539">Nucleus</keyword>
<protein>
    <submittedName>
        <fullName evidence="11">Ethylene-responsive transcription factor ESR2-like</fullName>
    </submittedName>
</protein>
<feature type="region of interest" description="Disordered" evidence="8">
    <location>
        <begin position="277"/>
        <end position="323"/>
    </location>
</feature>
<dbReference type="SUPFAM" id="SSF54171">
    <property type="entry name" value="DNA-binding domain"/>
    <property type="match status" value="1"/>
</dbReference>
<dbReference type="AlphaFoldDB" id="A0A6P8CYV0"/>
<evidence type="ECO:0000256" key="5">
    <source>
        <dbReference type="ARBA" id="ARBA00023163"/>
    </source>
</evidence>
<dbReference type="PANTHER" id="PTHR31677">
    <property type="entry name" value="AP2 DOMAIN CLASS TRANSCRIPTION FACTOR"/>
    <property type="match status" value="1"/>
</dbReference>
<name>A0A6P8CYV0_PUNGR</name>
<dbReference type="RefSeq" id="XP_031387279.1">
    <property type="nucleotide sequence ID" value="XM_031531419.1"/>
</dbReference>
<accession>A0A6P8CYV0</accession>
<reference evidence="11" key="2">
    <citation type="submission" date="2025-08" db="UniProtKB">
        <authorList>
            <consortium name="RefSeq"/>
        </authorList>
    </citation>
    <scope>IDENTIFICATION</scope>
    <source>
        <tissue evidence="11">Leaf</tissue>
    </source>
</reference>
<dbReference type="PROSITE" id="PS51032">
    <property type="entry name" value="AP2_ERF"/>
    <property type="match status" value="1"/>
</dbReference>
<evidence type="ECO:0000256" key="8">
    <source>
        <dbReference type="SAM" id="MobiDB-lite"/>
    </source>
</evidence>
<keyword evidence="4" id="KW-0238">DNA-binding</keyword>
<comment type="subcellular location">
    <subcellularLocation>
        <location evidence="1">Nucleus</location>
    </subcellularLocation>
</comment>
<feature type="compositionally biased region" description="Low complexity" evidence="8">
    <location>
        <begin position="34"/>
        <end position="43"/>
    </location>
</feature>
<comment type="similarity">
    <text evidence="7">Belongs to the AP2/ERF transcription factor family. ERF subfamily.</text>
</comment>
<dbReference type="Proteomes" id="UP000515151">
    <property type="component" value="Chromosome 3"/>
</dbReference>
<dbReference type="FunFam" id="3.30.730.10:FF:000001">
    <property type="entry name" value="Ethylene-responsive transcription factor 2"/>
    <property type="match status" value="1"/>
</dbReference>
<reference evidence="10" key="1">
    <citation type="journal article" date="2020" name="Plant Biotechnol. J.">
        <title>The pomegranate (Punica granatum L.) draft genome dissects genetic divergence between soft- and hard-seeded cultivars.</title>
        <authorList>
            <person name="Luo X."/>
            <person name="Li H."/>
            <person name="Wu Z."/>
            <person name="Yao W."/>
            <person name="Zhao P."/>
            <person name="Cao D."/>
            <person name="Yu H."/>
            <person name="Li K."/>
            <person name="Poudel K."/>
            <person name="Zhao D."/>
            <person name="Zhang F."/>
            <person name="Xia X."/>
            <person name="Chen L."/>
            <person name="Wang Q."/>
            <person name="Jing D."/>
            <person name="Cao S."/>
        </authorList>
    </citation>
    <scope>NUCLEOTIDE SEQUENCE [LARGE SCALE GENOMIC DNA]</scope>
    <source>
        <strain evidence="10">cv. Tunisia</strain>
    </source>
</reference>
<gene>
    <name evidence="11" type="primary">LOC116200585</name>
</gene>
<dbReference type="GO" id="GO:0009873">
    <property type="term" value="P:ethylene-activated signaling pathway"/>
    <property type="evidence" value="ECO:0007669"/>
    <property type="project" value="UniProtKB-KW"/>
</dbReference>
<evidence type="ECO:0000313" key="11">
    <source>
        <dbReference type="RefSeq" id="XP_031387279.1"/>
    </source>
</evidence>
<organism evidence="10 11">
    <name type="scientific">Punica granatum</name>
    <name type="common">Pomegranate</name>
    <dbReference type="NCBI Taxonomy" id="22663"/>
    <lineage>
        <taxon>Eukaryota</taxon>
        <taxon>Viridiplantae</taxon>
        <taxon>Streptophyta</taxon>
        <taxon>Embryophyta</taxon>
        <taxon>Tracheophyta</taxon>
        <taxon>Spermatophyta</taxon>
        <taxon>Magnoliopsida</taxon>
        <taxon>eudicotyledons</taxon>
        <taxon>Gunneridae</taxon>
        <taxon>Pentapetalae</taxon>
        <taxon>rosids</taxon>
        <taxon>malvids</taxon>
        <taxon>Myrtales</taxon>
        <taxon>Lythraceae</taxon>
        <taxon>Punica</taxon>
    </lineage>
</organism>
<feature type="region of interest" description="Disordered" evidence="8">
    <location>
        <begin position="1"/>
        <end position="60"/>
    </location>
</feature>
<evidence type="ECO:0000256" key="2">
    <source>
        <dbReference type="ARBA" id="ARBA00022745"/>
    </source>
</evidence>
<dbReference type="InterPro" id="IPR001471">
    <property type="entry name" value="AP2/ERF_dom"/>
</dbReference>
<keyword evidence="2" id="KW-0936">Ethylene signaling pathway</keyword>
<evidence type="ECO:0000256" key="6">
    <source>
        <dbReference type="ARBA" id="ARBA00023242"/>
    </source>
</evidence>
<dbReference type="PRINTS" id="PR00367">
    <property type="entry name" value="ETHRSPELEMNT"/>
</dbReference>
<dbReference type="GO" id="GO:0005634">
    <property type="term" value="C:nucleus"/>
    <property type="evidence" value="ECO:0007669"/>
    <property type="project" value="UniProtKB-SubCell"/>
</dbReference>